<name>A0A1C3YPM6_9LACO</name>
<evidence type="ECO:0000256" key="1">
    <source>
        <dbReference type="SAM" id="Phobius"/>
    </source>
</evidence>
<keyword evidence="1" id="KW-1133">Transmembrane helix</keyword>
<keyword evidence="1" id="KW-0472">Membrane</keyword>
<keyword evidence="1" id="KW-0812">Transmembrane</keyword>
<dbReference type="STRING" id="1505725.GA0061074_10145"/>
<dbReference type="RefSeq" id="WP_167550153.1">
    <property type="nucleotide sequence ID" value="NZ_BJEE01000002.1"/>
</dbReference>
<reference evidence="3" key="1">
    <citation type="submission" date="2016-08" db="EMBL/GenBank/DDBJ databases">
        <authorList>
            <person name="Varghese N."/>
            <person name="Submissions Spin"/>
        </authorList>
    </citation>
    <scope>NUCLEOTIDE SEQUENCE [LARGE SCALE GENOMIC DNA]</scope>
    <source>
        <strain evidence="3">R-53094</strain>
    </source>
</reference>
<keyword evidence="3" id="KW-1185">Reference proteome</keyword>
<evidence type="ECO:0000313" key="3">
    <source>
        <dbReference type="Proteomes" id="UP000199268"/>
    </source>
</evidence>
<sequence>MLAEKIEDACIYLVVLTLVIAIGATVMADKSLFAQVIMVVGAMTGSVMVVREWRNN</sequence>
<proteinExistence type="predicted"/>
<dbReference type="EMBL" id="FMAO01000001">
    <property type="protein sequence ID" value="SCB72045.1"/>
    <property type="molecule type" value="Genomic_DNA"/>
</dbReference>
<feature type="transmembrane region" description="Helical" evidence="1">
    <location>
        <begin position="9"/>
        <end position="26"/>
    </location>
</feature>
<protein>
    <submittedName>
        <fullName evidence="2">Uncharacterized protein</fullName>
    </submittedName>
</protein>
<organism evidence="2 3">
    <name type="scientific">Weissella bombi</name>
    <dbReference type="NCBI Taxonomy" id="1505725"/>
    <lineage>
        <taxon>Bacteria</taxon>
        <taxon>Bacillati</taxon>
        <taxon>Bacillota</taxon>
        <taxon>Bacilli</taxon>
        <taxon>Lactobacillales</taxon>
        <taxon>Lactobacillaceae</taxon>
        <taxon>Weissella</taxon>
    </lineage>
</organism>
<accession>A0A1C3YPM6</accession>
<dbReference type="Proteomes" id="UP000199268">
    <property type="component" value="Unassembled WGS sequence"/>
</dbReference>
<feature type="transmembrane region" description="Helical" evidence="1">
    <location>
        <begin position="32"/>
        <end position="50"/>
    </location>
</feature>
<dbReference type="AlphaFoldDB" id="A0A1C3YPM6"/>
<gene>
    <name evidence="2" type="ORF">GA0061074_10145</name>
</gene>
<evidence type="ECO:0000313" key="2">
    <source>
        <dbReference type="EMBL" id="SCB72045.1"/>
    </source>
</evidence>